<evidence type="ECO:0000256" key="5">
    <source>
        <dbReference type="ARBA" id="ARBA00022777"/>
    </source>
</evidence>
<dbReference type="EC" id="2.7.10.2" evidence="2"/>
<feature type="compositionally biased region" description="Polar residues" evidence="9">
    <location>
        <begin position="69"/>
        <end position="107"/>
    </location>
</feature>
<feature type="region of interest" description="Disordered" evidence="9">
    <location>
        <begin position="1"/>
        <end position="29"/>
    </location>
</feature>
<keyword evidence="12" id="KW-1185">Reference proteome</keyword>
<dbReference type="SUPFAM" id="SSF52540">
    <property type="entry name" value="P-loop containing nucleoside triphosphate hydrolases"/>
    <property type="match status" value="1"/>
</dbReference>
<protein>
    <recommendedName>
        <fullName evidence="2">non-specific protein-tyrosine kinase</fullName>
        <ecNumber evidence="2">2.7.10.2</ecNumber>
    </recommendedName>
</protein>
<reference evidence="11 12" key="1">
    <citation type="submission" date="2017-03" db="EMBL/GenBank/DDBJ databases">
        <authorList>
            <person name="Afonso C.L."/>
            <person name="Miller P.J."/>
            <person name="Scott M.A."/>
            <person name="Spackman E."/>
            <person name="Goraichik I."/>
            <person name="Dimitrov K.M."/>
            <person name="Suarez D.L."/>
            <person name="Swayne D.E."/>
        </authorList>
    </citation>
    <scope>NUCLEOTIDE SEQUENCE [LARGE SCALE GENOMIC DNA]</scope>
    <source>
        <strain evidence="11">PRJEB14757</strain>
    </source>
</reference>
<feature type="region of interest" description="Disordered" evidence="9">
    <location>
        <begin position="66"/>
        <end position="133"/>
    </location>
</feature>
<evidence type="ECO:0000256" key="9">
    <source>
        <dbReference type="SAM" id="MobiDB-lite"/>
    </source>
</evidence>
<dbReference type="STRING" id="1246637.MTBBW1_2360019"/>
<keyword evidence="5 11" id="KW-0418">Kinase</keyword>
<feature type="compositionally biased region" description="Low complexity" evidence="9">
    <location>
        <begin position="108"/>
        <end position="128"/>
    </location>
</feature>
<evidence type="ECO:0000313" key="11">
    <source>
        <dbReference type="EMBL" id="SLM30636.1"/>
    </source>
</evidence>
<dbReference type="CDD" id="cd05387">
    <property type="entry name" value="BY-kinase"/>
    <property type="match status" value="1"/>
</dbReference>
<evidence type="ECO:0000256" key="6">
    <source>
        <dbReference type="ARBA" id="ARBA00022840"/>
    </source>
</evidence>
<dbReference type="Proteomes" id="UP000191931">
    <property type="component" value="Unassembled WGS sequence"/>
</dbReference>
<evidence type="ECO:0000256" key="1">
    <source>
        <dbReference type="ARBA" id="ARBA00007316"/>
    </source>
</evidence>
<feature type="domain" description="AAA" evidence="10">
    <location>
        <begin position="191"/>
        <end position="331"/>
    </location>
</feature>
<dbReference type="GO" id="GO:0004715">
    <property type="term" value="F:non-membrane spanning protein tyrosine kinase activity"/>
    <property type="evidence" value="ECO:0007669"/>
    <property type="project" value="UniProtKB-EC"/>
</dbReference>
<dbReference type="Gene3D" id="3.40.50.300">
    <property type="entry name" value="P-loop containing nucleotide triphosphate hydrolases"/>
    <property type="match status" value="1"/>
</dbReference>
<comment type="catalytic activity">
    <reaction evidence="8">
        <text>L-tyrosyl-[protein] + ATP = O-phospho-L-tyrosyl-[protein] + ADP + H(+)</text>
        <dbReference type="Rhea" id="RHEA:10596"/>
        <dbReference type="Rhea" id="RHEA-COMP:10136"/>
        <dbReference type="Rhea" id="RHEA-COMP:20101"/>
        <dbReference type="ChEBI" id="CHEBI:15378"/>
        <dbReference type="ChEBI" id="CHEBI:30616"/>
        <dbReference type="ChEBI" id="CHEBI:46858"/>
        <dbReference type="ChEBI" id="CHEBI:61978"/>
        <dbReference type="ChEBI" id="CHEBI:456216"/>
        <dbReference type="EC" id="2.7.10.2"/>
    </reaction>
</comment>
<dbReference type="PANTHER" id="PTHR32309">
    <property type="entry name" value="TYROSINE-PROTEIN KINASE"/>
    <property type="match status" value="1"/>
</dbReference>
<keyword evidence="3 11" id="KW-0808">Transferase</keyword>
<dbReference type="AlphaFoldDB" id="A0A1W1HDX1"/>
<proteinExistence type="inferred from homology"/>
<keyword evidence="7 11" id="KW-0829">Tyrosine-protein kinase</keyword>
<dbReference type="OrthoDB" id="9812433at2"/>
<evidence type="ECO:0000256" key="7">
    <source>
        <dbReference type="ARBA" id="ARBA00023137"/>
    </source>
</evidence>
<sequence>MKLRKALDKARDAREKLDVEPAMSPEERIDVVEVMEHADEGGGAVNNSQPENIDFAIKHDAQDEVGRAGNNSQSTQQKTENKTQLIQQKTENKTQPIQQKTENKTQLIQQKTQNKTQPIQQNNPQPGGQKHETWKKPVYSSSQTFRINPSVVAANRGVCISPAADEIQRYKILRTRIQQRSEGSTLNTIMITSARKKEGKTVNAINMAFTFARAMNQTVLLVDCDFTGQDVHKYLGIDSQFSLIDYFMEEVPLNELIIWPGIDKLTIISGNRTVLDGSEILSSHAMAELVREMKTRYDDRYVLFDAPPVLDHAEAISMAPMMDGIIMVVEAGVTPEQDVKKAVSMLPKEKFLGFVLNKQE</sequence>
<evidence type="ECO:0000256" key="4">
    <source>
        <dbReference type="ARBA" id="ARBA00022741"/>
    </source>
</evidence>
<dbReference type="InterPro" id="IPR025669">
    <property type="entry name" value="AAA_dom"/>
</dbReference>
<dbReference type="InterPro" id="IPR050445">
    <property type="entry name" value="Bact_polysacc_biosynth/exp"/>
</dbReference>
<dbReference type="RefSeq" id="WP_080808939.1">
    <property type="nucleotide sequence ID" value="NZ_LT828563.1"/>
</dbReference>
<evidence type="ECO:0000256" key="2">
    <source>
        <dbReference type="ARBA" id="ARBA00011903"/>
    </source>
</evidence>
<dbReference type="Pfam" id="PF13614">
    <property type="entry name" value="AAA_31"/>
    <property type="match status" value="1"/>
</dbReference>
<evidence type="ECO:0000259" key="10">
    <source>
        <dbReference type="Pfam" id="PF13614"/>
    </source>
</evidence>
<evidence type="ECO:0000313" key="12">
    <source>
        <dbReference type="Proteomes" id="UP000191931"/>
    </source>
</evidence>
<gene>
    <name evidence="11" type="ORF">MTBBW1_2360019</name>
</gene>
<dbReference type="InterPro" id="IPR027417">
    <property type="entry name" value="P-loop_NTPase"/>
</dbReference>
<keyword evidence="4" id="KW-0547">Nucleotide-binding</keyword>
<organism evidence="11 12">
    <name type="scientific">Desulfamplus magnetovallimortis</name>
    <dbReference type="NCBI Taxonomy" id="1246637"/>
    <lineage>
        <taxon>Bacteria</taxon>
        <taxon>Pseudomonadati</taxon>
        <taxon>Thermodesulfobacteriota</taxon>
        <taxon>Desulfobacteria</taxon>
        <taxon>Desulfobacterales</taxon>
        <taxon>Desulfobacteraceae</taxon>
        <taxon>Desulfamplus</taxon>
    </lineage>
</organism>
<keyword evidence="6" id="KW-0067">ATP-binding</keyword>
<dbReference type="PANTHER" id="PTHR32309:SF13">
    <property type="entry name" value="FERRIC ENTEROBACTIN TRANSPORT PROTEIN FEPE"/>
    <property type="match status" value="1"/>
</dbReference>
<comment type="similarity">
    <text evidence="1">Belongs to the CpsD/CapB family.</text>
</comment>
<accession>A0A1W1HDX1</accession>
<evidence type="ECO:0000256" key="3">
    <source>
        <dbReference type="ARBA" id="ARBA00022679"/>
    </source>
</evidence>
<dbReference type="InterPro" id="IPR005702">
    <property type="entry name" value="Wzc-like_C"/>
</dbReference>
<name>A0A1W1HDX1_9BACT</name>
<dbReference type="GO" id="GO:0005886">
    <property type="term" value="C:plasma membrane"/>
    <property type="evidence" value="ECO:0007669"/>
    <property type="project" value="TreeGrafter"/>
</dbReference>
<dbReference type="EMBL" id="FWEV01000153">
    <property type="protein sequence ID" value="SLM30636.1"/>
    <property type="molecule type" value="Genomic_DNA"/>
</dbReference>
<evidence type="ECO:0000256" key="8">
    <source>
        <dbReference type="ARBA" id="ARBA00051245"/>
    </source>
</evidence>